<feature type="region of interest" description="Disordered" evidence="1">
    <location>
        <begin position="813"/>
        <end position="835"/>
    </location>
</feature>
<dbReference type="VEuPathDB" id="ToxoDB:CSUI_002293"/>
<evidence type="ECO:0000313" key="3">
    <source>
        <dbReference type="EMBL" id="PHJ23857.1"/>
    </source>
</evidence>
<comment type="caution">
    <text evidence="3">The sequence shown here is derived from an EMBL/GenBank/DDBJ whole genome shotgun (WGS) entry which is preliminary data.</text>
</comment>
<name>A0A2C6L5A2_9APIC</name>
<feature type="region of interest" description="Disordered" evidence="1">
    <location>
        <begin position="376"/>
        <end position="396"/>
    </location>
</feature>
<feature type="compositionally biased region" description="Acidic residues" evidence="1">
    <location>
        <begin position="910"/>
        <end position="921"/>
    </location>
</feature>
<evidence type="ECO:0000313" key="4">
    <source>
        <dbReference type="Proteomes" id="UP000221165"/>
    </source>
</evidence>
<keyword evidence="2" id="KW-1133">Transmembrane helix</keyword>
<protein>
    <submittedName>
        <fullName evidence="3">Transmembrane protein</fullName>
    </submittedName>
</protein>
<feature type="region of interest" description="Disordered" evidence="1">
    <location>
        <begin position="849"/>
        <end position="874"/>
    </location>
</feature>
<gene>
    <name evidence="3" type="ORF">CSUI_002293</name>
</gene>
<dbReference type="RefSeq" id="XP_067925531.1">
    <property type="nucleotide sequence ID" value="XM_068062495.1"/>
</dbReference>
<feature type="region of interest" description="Disordered" evidence="1">
    <location>
        <begin position="902"/>
        <end position="931"/>
    </location>
</feature>
<feature type="compositionally biased region" description="Basic and acidic residues" evidence="1">
    <location>
        <begin position="493"/>
        <end position="533"/>
    </location>
</feature>
<feature type="region of interest" description="Disordered" evidence="1">
    <location>
        <begin position="651"/>
        <end position="694"/>
    </location>
</feature>
<feature type="region of interest" description="Disordered" evidence="1">
    <location>
        <begin position="149"/>
        <end position="191"/>
    </location>
</feature>
<evidence type="ECO:0000256" key="1">
    <source>
        <dbReference type="SAM" id="MobiDB-lite"/>
    </source>
</evidence>
<organism evidence="3 4">
    <name type="scientific">Cystoisospora suis</name>
    <dbReference type="NCBI Taxonomy" id="483139"/>
    <lineage>
        <taxon>Eukaryota</taxon>
        <taxon>Sar</taxon>
        <taxon>Alveolata</taxon>
        <taxon>Apicomplexa</taxon>
        <taxon>Conoidasida</taxon>
        <taxon>Coccidia</taxon>
        <taxon>Eucoccidiorida</taxon>
        <taxon>Eimeriorina</taxon>
        <taxon>Sarcocystidae</taxon>
        <taxon>Cystoisospora</taxon>
    </lineage>
</organism>
<accession>A0A2C6L5A2</accession>
<keyword evidence="4" id="KW-1185">Reference proteome</keyword>
<proteinExistence type="predicted"/>
<feature type="transmembrane region" description="Helical" evidence="2">
    <location>
        <begin position="982"/>
        <end position="1004"/>
    </location>
</feature>
<dbReference type="OrthoDB" id="333978at2759"/>
<feature type="region of interest" description="Disordered" evidence="1">
    <location>
        <begin position="769"/>
        <end position="793"/>
    </location>
</feature>
<reference evidence="3 4" key="1">
    <citation type="journal article" date="2017" name="Int. J. Parasitol.">
        <title>The genome of the protozoan parasite Cystoisospora suis and a reverse vaccinology approach to identify vaccine candidates.</title>
        <authorList>
            <person name="Palmieri N."/>
            <person name="Shrestha A."/>
            <person name="Ruttkowski B."/>
            <person name="Beck T."/>
            <person name="Vogl C."/>
            <person name="Tomley F."/>
            <person name="Blake D.P."/>
            <person name="Joachim A."/>
        </authorList>
    </citation>
    <scope>NUCLEOTIDE SEQUENCE [LARGE SCALE GENOMIC DNA]</scope>
    <source>
        <strain evidence="3 4">Wien I</strain>
    </source>
</reference>
<feature type="compositionally biased region" description="Basic and acidic residues" evidence="1">
    <location>
        <begin position="851"/>
        <end position="863"/>
    </location>
</feature>
<dbReference type="AlphaFoldDB" id="A0A2C6L5A2"/>
<sequence>MERAQQLFWGEEEISAHKRSPSFARLSSLYSHSFGSRIGLAFSYFFPSSGLVSELSSNSRVMAPAEAEARSGSQSSGAWGRAEAHGDESKAGSLGGERAGIRGDEKQLGCSAGHQHAGEQESAFFGSHEVETVGQDDVCGFSEGSQNSFDVLSSNVEGDDSEDDDEDDEEEEPSPRSPFGEFKTRSDSGFDLNGNVFVRGPSACLTYRIPCDGQSRSLSSSGHLGESVKSLSPLDPADASSLVGIQTVDEHTVEQSGRSAGEHVGTTMLPTRCTRPEACYTSGSLGALAGAGNSGTAVRASRLQAARSFEENAASERNTERSLVPSANLNTMGHASGSDISVVGHAGSAAVISNGSPVLKLSLALGVEAAVLGETKTGPSQGAERSSDGDQQPAVRGAFAGREGDGLLHRGVLAEGEARTPGSRAVSVFSSSPLADSPNAQTSGAGLCVSGFSAVVGLGSCRPSQVETSCQVSAPASTDCGVDGPGHMQNTGKVRENEAEKKADGETEGGNKEGAESELQEEGRRDTHSDAQKGKAEELWMVNEGQSYCLVSSATHSQEEDSERTHGRLIVSEDVRSEVQRLQRALDQLKFETTGELTRLQRKNADLETVVHSLASGACIPVLPPPSPLGLPPASVPAPSSASTSVFLVSGRKTPSNEVEQLKEEDDGGAGVRAPVQERRAEGSSECLTGSSHTGTVTSFTKTDAVAANGKADEEGFFETSFEEEGKRCKPDVACNLVDAEEMSCAAVLLGRVGADGGFFSHFRLRRTEKKKTKSDEERGTKEPSMVGESDMTVTPKGMAHVRRPRVDEVFHCEDTKETGQQGTGDGKGLEESRQGDSQLFADDAYAFVGDSDRGNRSERTVAEPEQAVTPAGTEGSLFFDNAKRSVLQGTQTVCACTVRDDEDKGTTESDIETSEDEESPGDPQGDGSDRTFRTPSWFSDAWPFLRPLCYPVRALARLLGLNVNGAFDRWRGEVQSQSVRGAVVLGVLDATVCVGLVVGLVYLSLFVSRVLFKTVYVHVHSIENEKVQHYFEGLTYKFWGKKPMYFSDAQESADGRWVAQRVNWYRSSQGYYY</sequence>
<dbReference type="Proteomes" id="UP000221165">
    <property type="component" value="Unassembled WGS sequence"/>
</dbReference>
<keyword evidence="2 3" id="KW-0812">Transmembrane</keyword>
<keyword evidence="2" id="KW-0472">Membrane</keyword>
<feature type="region of interest" description="Disordered" evidence="1">
    <location>
        <begin position="481"/>
        <end position="533"/>
    </location>
</feature>
<feature type="region of interest" description="Disordered" evidence="1">
    <location>
        <begin position="64"/>
        <end position="101"/>
    </location>
</feature>
<evidence type="ECO:0000256" key="2">
    <source>
        <dbReference type="SAM" id="Phobius"/>
    </source>
</evidence>
<feature type="compositionally biased region" description="Acidic residues" evidence="1">
    <location>
        <begin position="157"/>
        <end position="172"/>
    </location>
</feature>
<dbReference type="EMBL" id="MIGC01000973">
    <property type="protein sequence ID" value="PHJ23857.1"/>
    <property type="molecule type" value="Genomic_DNA"/>
</dbReference>
<dbReference type="GeneID" id="94425706"/>